<reference evidence="2" key="1">
    <citation type="journal article" date="2014" name="BMC Genomics">
        <title>The genome sequence of the biocontrol fungus Metarhizium anisopliae and comparative genomics of Metarhizium species.</title>
        <authorList>
            <person name="Pattemore J.A."/>
            <person name="Hane J.K."/>
            <person name="Williams A.H."/>
            <person name="Wilson B.A."/>
            <person name="Stodart B.J."/>
            <person name="Ash G.J."/>
        </authorList>
    </citation>
    <scope>NUCLEOTIDE SEQUENCE [LARGE SCALE GENOMIC DNA]</scope>
    <source>
        <strain evidence="2">BRIP 53293</strain>
    </source>
</reference>
<dbReference type="Proteomes" id="UP000054544">
    <property type="component" value="Unassembled WGS sequence"/>
</dbReference>
<dbReference type="EMBL" id="KE384732">
    <property type="protein sequence ID" value="KJK78842.1"/>
    <property type="molecule type" value="Genomic_DNA"/>
</dbReference>
<gene>
    <name evidence="1" type="ORF">H634G_05656</name>
</gene>
<sequence length="248" mass="27229">MANALSSSQLPGFHCQPTLADLHASADTYNGLVDSEELRSEISPMHLQNLTKIFVKYNVHSRLGVHFIHGHSKLATGTVMLRHILTEPSGCWTKPVTIEELDLATVQGHIFKLVAGDQFVAYEYAECRVNDVSDISFDFIRELVDYLRSNSLEGAVGLQILGQDAGKMVEFDLGDCGTVMLKDQGTRHGDPFRTTGWVFTSEEGVISFKGQETHAPTVKGPHKVLIDGKLAPNIPALRGILKRFGVIS</sequence>
<organism evidence="1 2">
    <name type="scientific">Metarhizium anisopliae BRIP 53293</name>
    <dbReference type="NCBI Taxonomy" id="1291518"/>
    <lineage>
        <taxon>Eukaryota</taxon>
        <taxon>Fungi</taxon>
        <taxon>Dikarya</taxon>
        <taxon>Ascomycota</taxon>
        <taxon>Pezizomycotina</taxon>
        <taxon>Sordariomycetes</taxon>
        <taxon>Hypocreomycetidae</taxon>
        <taxon>Hypocreales</taxon>
        <taxon>Clavicipitaceae</taxon>
        <taxon>Metarhizium</taxon>
    </lineage>
</organism>
<accession>A0A0D9NXV5</accession>
<keyword evidence="2" id="KW-1185">Reference proteome</keyword>
<evidence type="ECO:0000313" key="2">
    <source>
        <dbReference type="Proteomes" id="UP000054544"/>
    </source>
</evidence>
<name>A0A0D9NXV5_METAN</name>
<proteinExistence type="predicted"/>
<dbReference type="AlphaFoldDB" id="A0A0D9NXV5"/>
<evidence type="ECO:0000313" key="1">
    <source>
        <dbReference type="EMBL" id="KJK78842.1"/>
    </source>
</evidence>
<protein>
    <submittedName>
        <fullName evidence="1">Uncharacterized protein</fullName>
    </submittedName>
</protein>